<reference evidence="7" key="1">
    <citation type="submission" date="2020-06" db="EMBL/GenBank/DDBJ databases">
        <title>Unique genomic features of the anaerobic methanotrophic archaea.</title>
        <authorList>
            <person name="Chadwick G.L."/>
            <person name="Skennerton C.T."/>
            <person name="Laso-Perez R."/>
            <person name="Leu A.O."/>
            <person name="Speth D.R."/>
            <person name="Yu H."/>
            <person name="Morgan-Lang C."/>
            <person name="Hatzenpichler R."/>
            <person name="Goudeau D."/>
            <person name="Malmstrom R."/>
            <person name="Brazelton W.J."/>
            <person name="Woyke T."/>
            <person name="Hallam S.J."/>
            <person name="Tyson G.W."/>
            <person name="Wegener G."/>
            <person name="Boetius A."/>
            <person name="Orphan V."/>
        </authorList>
    </citation>
    <scope>NUCLEOTIDE SEQUENCE</scope>
</reference>
<dbReference type="PANTHER" id="PTHR35864">
    <property type="entry name" value="ZINC METALLOPROTEASE MJ0611-RELATED"/>
    <property type="match status" value="1"/>
</dbReference>
<dbReference type="AlphaFoldDB" id="A0A7G9YJ98"/>
<name>A0A7G9YJ98_9EURY</name>
<evidence type="ECO:0000256" key="2">
    <source>
        <dbReference type="ARBA" id="ARBA00022692"/>
    </source>
</evidence>
<keyword evidence="4 5" id="KW-0472">Membrane</keyword>
<dbReference type="GO" id="GO:0006508">
    <property type="term" value="P:proteolysis"/>
    <property type="evidence" value="ECO:0007669"/>
    <property type="project" value="InterPro"/>
</dbReference>
<feature type="transmembrane region" description="Helical" evidence="5">
    <location>
        <begin position="33"/>
        <end position="49"/>
    </location>
</feature>
<feature type="transmembrane region" description="Helical" evidence="5">
    <location>
        <begin position="151"/>
        <end position="169"/>
    </location>
</feature>
<evidence type="ECO:0000256" key="3">
    <source>
        <dbReference type="ARBA" id="ARBA00022989"/>
    </source>
</evidence>
<organism evidence="7">
    <name type="scientific">Candidatus Methanogaster sp. ANME-2c ERB4</name>
    <dbReference type="NCBI Taxonomy" id="2759911"/>
    <lineage>
        <taxon>Archaea</taxon>
        <taxon>Methanobacteriati</taxon>
        <taxon>Methanobacteriota</taxon>
        <taxon>Stenosarchaea group</taxon>
        <taxon>Methanomicrobia</taxon>
        <taxon>Methanosarcinales</taxon>
        <taxon>ANME-2 cluster</taxon>
        <taxon>Candidatus Methanogasteraceae</taxon>
        <taxon>Candidatus Methanogaster</taxon>
    </lineage>
</organism>
<keyword evidence="3 5" id="KW-1133">Transmembrane helix</keyword>
<evidence type="ECO:0000313" key="7">
    <source>
        <dbReference type="EMBL" id="QNO48082.1"/>
    </source>
</evidence>
<evidence type="ECO:0000256" key="4">
    <source>
        <dbReference type="ARBA" id="ARBA00023136"/>
    </source>
</evidence>
<evidence type="ECO:0000256" key="1">
    <source>
        <dbReference type="ARBA" id="ARBA00004141"/>
    </source>
</evidence>
<feature type="domain" description="Peptidase M50" evidence="6">
    <location>
        <begin position="36"/>
        <end position="140"/>
    </location>
</feature>
<accession>A0A7G9YJ98</accession>
<sequence>MKIDLKETIHLLASLVVLTVAFAYPSTEPTMLAVIALSVGSGFIFHELGHKFTAQRFGYTAVYEASPMGLLLAIFLKIITGVVFAAPGAVMIRKRQSYYSNDDRYYDMLTQSRETWKIALAGPLINVALAVVFMGIMFLSDSALMQTMGLYGAYVNVFLAGFNMIPFGPLDGAKVFKHNPAMWGFVGLPLVLMFLIISGIL</sequence>
<feature type="transmembrane region" description="Helical" evidence="5">
    <location>
        <begin position="181"/>
        <end position="200"/>
    </location>
</feature>
<proteinExistence type="predicted"/>
<gene>
    <name evidence="7" type="ORF">NKOHCHHF_00007</name>
</gene>
<dbReference type="Pfam" id="PF02163">
    <property type="entry name" value="Peptidase_M50"/>
    <property type="match status" value="1"/>
</dbReference>
<evidence type="ECO:0000259" key="6">
    <source>
        <dbReference type="Pfam" id="PF02163"/>
    </source>
</evidence>
<dbReference type="EMBL" id="MT631302">
    <property type="protein sequence ID" value="QNO48082.1"/>
    <property type="molecule type" value="Genomic_DNA"/>
</dbReference>
<dbReference type="InterPro" id="IPR008915">
    <property type="entry name" value="Peptidase_M50"/>
</dbReference>
<evidence type="ECO:0000256" key="5">
    <source>
        <dbReference type="SAM" id="Phobius"/>
    </source>
</evidence>
<dbReference type="InterPro" id="IPR052348">
    <property type="entry name" value="Metallopeptidase_M50B"/>
</dbReference>
<feature type="transmembrane region" description="Helical" evidence="5">
    <location>
        <begin position="70"/>
        <end position="92"/>
    </location>
</feature>
<protein>
    <recommendedName>
        <fullName evidence="6">Peptidase M50 domain-containing protein</fullName>
    </recommendedName>
</protein>
<feature type="transmembrane region" description="Helical" evidence="5">
    <location>
        <begin position="118"/>
        <end position="139"/>
    </location>
</feature>
<dbReference type="PANTHER" id="PTHR35864:SF1">
    <property type="entry name" value="ZINC METALLOPROTEASE YWHC-RELATED"/>
    <property type="match status" value="1"/>
</dbReference>
<dbReference type="GO" id="GO:0016020">
    <property type="term" value="C:membrane"/>
    <property type="evidence" value="ECO:0007669"/>
    <property type="project" value="UniProtKB-SubCell"/>
</dbReference>
<comment type="subcellular location">
    <subcellularLocation>
        <location evidence="1">Membrane</location>
        <topology evidence="1">Multi-pass membrane protein</topology>
    </subcellularLocation>
</comment>
<keyword evidence="2 5" id="KW-0812">Transmembrane</keyword>